<dbReference type="GeneID" id="17286885"/>
<organism evidence="2 3">
    <name type="scientific">Emiliania huxleyi (strain CCMP1516)</name>
    <dbReference type="NCBI Taxonomy" id="280463"/>
    <lineage>
        <taxon>Eukaryota</taxon>
        <taxon>Haptista</taxon>
        <taxon>Haptophyta</taxon>
        <taxon>Prymnesiophyceae</taxon>
        <taxon>Isochrysidales</taxon>
        <taxon>Noelaerhabdaceae</taxon>
        <taxon>Emiliania</taxon>
    </lineage>
</organism>
<feature type="compositionally biased region" description="Gly residues" evidence="1">
    <location>
        <begin position="103"/>
        <end position="119"/>
    </location>
</feature>
<reference evidence="3" key="1">
    <citation type="journal article" date="2013" name="Nature">
        <title>Pan genome of the phytoplankton Emiliania underpins its global distribution.</title>
        <authorList>
            <person name="Read B.A."/>
            <person name="Kegel J."/>
            <person name="Klute M.J."/>
            <person name="Kuo A."/>
            <person name="Lefebvre S.C."/>
            <person name="Maumus F."/>
            <person name="Mayer C."/>
            <person name="Miller J."/>
            <person name="Monier A."/>
            <person name="Salamov A."/>
            <person name="Young J."/>
            <person name="Aguilar M."/>
            <person name="Claverie J.M."/>
            <person name="Frickenhaus S."/>
            <person name="Gonzalez K."/>
            <person name="Herman E.K."/>
            <person name="Lin Y.C."/>
            <person name="Napier J."/>
            <person name="Ogata H."/>
            <person name="Sarno A.F."/>
            <person name="Shmutz J."/>
            <person name="Schroeder D."/>
            <person name="de Vargas C."/>
            <person name="Verret F."/>
            <person name="von Dassow P."/>
            <person name="Valentin K."/>
            <person name="Van de Peer Y."/>
            <person name="Wheeler G."/>
            <person name="Dacks J.B."/>
            <person name="Delwiche C.F."/>
            <person name="Dyhrman S.T."/>
            <person name="Glockner G."/>
            <person name="John U."/>
            <person name="Richards T."/>
            <person name="Worden A.Z."/>
            <person name="Zhang X."/>
            <person name="Grigoriev I.V."/>
            <person name="Allen A.E."/>
            <person name="Bidle K."/>
            <person name="Borodovsky M."/>
            <person name="Bowler C."/>
            <person name="Brownlee C."/>
            <person name="Cock J.M."/>
            <person name="Elias M."/>
            <person name="Gladyshev V.N."/>
            <person name="Groth M."/>
            <person name="Guda C."/>
            <person name="Hadaegh A."/>
            <person name="Iglesias-Rodriguez M.D."/>
            <person name="Jenkins J."/>
            <person name="Jones B.M."/>
            <person name="Lawson T."/>
            <person name="Leese F."/>
            <person name="Lindquist E."/>
            <person name="Lobanov A."/>
            <person name="Lomsadze A."/>
            <person name="Malik S.B."/>
            <person name="Marsh M.E."/>
            <person name="Mackinder L."/>
            <person name="Mock T."/>
            <person name="Mueller-Roeber B."/>
            <person name="Pagarete A."/>
            <person name="Parker M."/>
            <person name="Probert I."/>
            <person name="Quesneville H."/>
            <person name="Raines C."/>
            <person name="Rensing S.A."/>
            <person name="Riano-Pachon D.M."/>
            <person name="Richier S."/>
            <person name="Rokitta S."/>
            <person name="Shiraiwa Y."/>
            <person name="Soanes D.M."/>
            <person name="van der Giezen M."/>
            <person name="Wahlund T.M."/>
            <person name="Williams B."/>
            <person name="Wilson W."/>
            <person name="Wolfe G."/>
            <person name="Wurch L.L."/>
        </authorList>
    </citation>
    <scope>NUCLEOTIDE SEQUENCE</scope>
</reference>
<dbReference type="PaxDb" id="2903-EOD41615"/>
<sequence length="128" mass="13628">MRPDTPPERAPKRASAPLAEPPSRQRTAPRPGRQRVAKREASVPRRRQEVAPGPLAGSGTRRARCCHRGGSHRKTQRRRKRVGGSEHERFVAQNETAAVAACEGGGGAASGRDGPGGSRSSGRSLAEH</sequence>
<feature type="compositionally biased region" description="Basic and acidic residues" evidence="1">
    <location>
        <begin position="37"/>
        <end position="49"/>
    </location>
</feature>
<feature type="compositionally biased region" description="Basic residues" evidence="1">
    <location>
        <begin position="61"/>
        <end position="82"/>
    </location>
</feature>
<dbReference type="EnsemblProtists" id="EOD41615">
    <property type="protein sequence ID" value="EOD41615"/>
    <property type="gene ID" value="EMIHUDRAFT_431729"/>
</dbReference>
<evidence type="ECO:0000313" key="2">
    <source>
        <dbReference type="EnsemblProtists" id="EOD41615"/>
    </source>
</evidence>
<evidence type="ECO:0000313" key="3">
    <source>
        <dbReference type="Proteomes" id="UP000013827"/>
    </source>
</evidence>
<accession>A0A0D3L0T0</accession>
<name>A0A0D3L0T0_EMIH1</name>
<keyword evidence="3" id="KW-1185">Reference proteome</keyword>
<feature type="region of interest" description="Disordered" evidence="1">
    <location>
        <begin position="102"/>
        <end position="128"/>
    </location>
</feature>
<dbReference type="KEGG" id="ehx:EMIHUDRAFT_431729"/>
<dbReference type="HOGENOM" id="CLU_1965362_0_0_1"/>
<dbReference type="AlphaFoldDB" id="A0A0D3L0T0"/>
<protein>
    <submittedName>
        <fullName evidence="2">Uncharacterized protein</fullName>
    </submittedName>
</protein>
<proteinExistence type="predicted"/>
<feature type="compositionally biased region" description="Basic and acidic residues" evidence="1">
    <location>
        <begin position="1"/>
        <end position="11"/>
    </location>
</feature>
<evidence type="ECO:0000256" key="1">
    <source>
        <dbReference type="SAM" id="MobiDB-lite"/>
    </source>
</evidence>
<reference evidence="2" key="2">
    <citation type="submission" date="2024-10" db="UniProtKB">
        <authorList>
            <consortium name="EnsemblProtists"/>
        </authorList>
    </citation>
    <scope>IDENTIFICATION</scope>
</reference>
<feature type="region of interest" description="Disordered" evidence="1">
    <location>
        <begin position="1"/>
        <end position="90"/>
    </location>
</feature>
<dbReference type="Proteomes" id="UP000013827">
    <property type="component" value="Unassembled WGS sequence"/>
</dbReference>
<dbReference type="RefSeq" id="XP_005794044.1">
    <property type="nucleotide sequence ID" value="XM_005793987.1"/>
</dbReference>